<dbReference type="Gene3D" id="1.10.3540.10">
    <property type="entry name" value="uncharacterized protein from magnetospirillum magneticum domain"/>
    <property type="match status" value="1"/>
</dbReference>
<dbReference type="KEGG" id="haad:MW046_14225"/>
<protein>
    <submittedName>
        <fullName evidence="1">DUF1819 family protein</fullName>
    </submittedName>
</protein>
<geneLocation type="plasmid" evidence="1 2">
    <name>unnamed1</name>
</geneLocation>
<evidence type="ECO:0000313" key="2">
    <source>
        <dbReference type="Proteomes" id="UP000831768"/>
    </source>
</evidence>
<dbReference type="AlphaFoldDB" id="A0A8U0A812"/>
<keyword evidence="1" id="KW-0614">Plasmid</keyword>
<sequence>MDIAFDGGKTPGPTFAPQLSSEDVNMDLTMCGLHVTRAEELVRLYDTYGNWNDVKQVWFENRLSNRSTRGSAQKIYRILTSRLKNAPPSLPNPGSLPTVFDSCTTARDKAQILYLYLAADDALVRYVIHEYVSRFSASKPNALDFSNEALTSILDQLEYADGTSFDYADSTIERWCEGFRSVMREIGVLEDQQAIVGEVPSVGDSPLLVAMGYSYEEGGEHWFTSPNGLLYLFQPNERWAELYDRAADTNAWEWVELHARHQLRPCERTYSWIIGGAKS</sequence>
<gene>
    <name evidence="1" type="ORF">MW046_14225</name>
</gene>
<proteinExistence type="predicted"/>
<evidence type="ECO:0000313" key="1">
    <source>
        <dbReference type="EMBL" id="UPM44173.1"/>
    </source>
</evidence>
<keyword evidence="2" id="KW-1185">Reference proteome</keyword>
<dbReference type="Pfam" id="PF08849">
    <property type="entry name" value="BrxA"/>
    <property type="match status" value="1"/>
</dbReference>
<dbReference type="Proteomes" id="UP000831768">
    <property type="component" value="Plasmid unnamed1"/>
</dbReference>
<accession>A0A8U0A812</accession>
<name>A0A8U0A812_9EURY</name>
<organism evidence="1 2">
    <name type="scientific">Halocatena salina</name>
    <dbReference type="NCBI Taxonomy" id="2934340"/>
    <lineage>
        <taxon>Archaea</taxon>
        <taxon>Methanobacteriati</taxon>
        <taxon>Methanobacteriota</taxon>
        <taxon>Stenosarchaea group</taxon>
        <taxon>Halobacteria</taxon>
        <taxon>Halobacteriales</taxon>
        <taxon>Natronomonadaceae</taxon>
        <taxon>Halocatena</taxon>
    </lineage>
</organism>
<dbReference type="InterPro" id="IPR014948">
    <property type="entry name" value="BrxA"/>
</dbReference>
<dbReference type="EMBL" id="CP096020">
    <property type="protein sequence ID" value="UPM44173.1"/>
    <property type="molecule type" value="Genomic_DNA"/>
</dbReference>
<reference evidence="1" key="1">
    <citation type="submission" date="2022-04" db="EMBL/GenBank/DDBJ databases">
        <title>Halocatena sp. nov., isolated from a salt lake.</title>
        <authorList>
            <person name="Cui H.-L."/>
        </authorList>
    </citation>
    <scope>NUCLEOTIDE SEQUENCE</scope>
    <source>
        <strain evidence="1">AD-1</strain>
        <plasmid evidence="1">unnamed1</plasmid>
    </source>
</reference>
<dbReference type="InterPro" id="IPR023137">
    <property type="entry name" value="BrxA_sf"/>
</dbReference>